<gene>
    <name evidence="7" type="ORF">OO017_09755</name>
</gene>
<dbReference type="InterPro" id="IPR001451">
    <property type="entry name" value="Hexapep"/>
</dbReference>
<evidence type="ECO:0000256" key="2">
    <source>
        <dbReference type="ARBA" id="ARBA00022679"/>
    </source>
</evidence>
<dbReference type="EMBL" id="JAPFQO010000006">
    <property type="protein sequence ID" value="MCX2740228.1"/>
    <property type="molecule type" value="Genomic_DNA"/>
</dbReference>
<dbReference type="SUPFAM" id="SSF51161">
    <property type="entry name" value="Trimeric LpxA-like enzymes"/>
    <property type="match status" value="1"/>
</dbReference>
<evidence type="ECO:0000256" key="4">
    <source>
        <dbReference type="ARBA" id="ARBA00023315"/>
    </source>
</evidence>
<evidence type="ECO:0000256" key="3">
    <source>
        <dbReference type="ARBA" id="ARBA00022737"/>
    </source>
</evidence>
<feature type="compositionally biased region" description="Polar residues" evidence="6">
    <location>
        <begin position="172"/>
        <end position="187"/>
    </location>
</feature>
<dbReference type="PANTHER" id="PTHR42811">
    <property type="entry name" value="SERINE ACETYLTRANSFERASE"/>
    <property type="match status" value="1"/>
</dbReference>
<proteinExistence type="inferred from homology"/>
<dbReference type="InterPro" id="IPR011004">
    <property type="entry name" value="Trimer_LpxA-like_sf"/>
</dbReference>
<dbReference type="CDD" id="cd03354">
    <property type="entry name" value="LbH_SAT"/>
    <property type="match status" value="1"/>
</dbReference>
<comment type="catalytic activity">
    <reaction evidence="5">
        <text>L-serine + acetyl-CoA = O-acetyl-L-serine + CoA</text>
        <dbReference type="Rhea" id="RHEA:24560"/>
        <dbReference type="ChEBI" id="CHEBI:33384"/>
        <dbReference type="ChEBI" id="CHEBI:57287"/>
        <dbReference type="ChEBI" id="CHEBI:57288"/>
        <dbReference type="ChEBI" id="CHEBI:58340"/>
        <dbReference type="EC" id="2.3.1.30"/>
    </reaction>
</comment>
<dbReference type="EC" id="2.3.1.30" evidence="5"/>
<name>A0ABT3RED7_9BACT</name>
<protein>
    <recommendedName>
        <fullName evidence="5">Serine acetyltransferase</fullName>
        <ecNumber evidence="5">2.3.1.30</ecNumber>
    </recommendedName>
</protein>
<organism evidence="7 8">
    <name type="scientific">Pontibacter anaerobius</name>
    <dbReference type="NCBI Taxonomy" id="2993940"/>
    <lineage>
        <taxon>Bacteria</taxon>
        <taxon>Pseudomonadati</taxon>
        <taxon>Bacteroidota</taxon>
        <taxon>Cytophagia</taxon>
        <taxon>Cytophagales</taxon>
        <taxon>Hymenobacteraceae</taxon>
        <taxon>Pontibacter</taxon>
    </lineage>
</organism>
<keyword evidence="2 5" id="KW-0808">Transferase</keyword>
<dbReference type="Pfam" id="PF00132">
    <property type="entry name" value="Hexapep"/>
    <property type="match status" value="1"/>
</dbReference>
<dbReference type="Proteomes" id="UP001207228">
    <property type="component" value="Unassembled WGS sequence"/>
</dbReference>
<reference evidence="7 8" key="1">
    <citation type="submission" date="2022-11" db="EMBL/GenBank/DDBJ databases">
        <title>The characterization of three novel Bacteroidetes species and genomic analysis of their roles in tidal elemental geochemical cycles.</title>
        <authorList>
            <person name="Ma K.-J."/>
        </authorList>
    </citation>
    <scope>NUCLEOTIDE SEQUENCE [LARGE SCALE GENOMIC DNA]</scope>
    <source>
        <strain evidence="7 8">M82</strain>
    </source>
</reference>
<dbReference type="InterPro" id="IPR018357">
    <property type="entry name" value="Hexapep_transf_CS"/>
</dbReference>
<accession>A0ABT3RED7</accession>
<dbReference type="PROSITE" id="PS00101">
    <property type="entry name" value="HEXAPEP_TRANSFERASES"/>
    <property type="match status" value="1"/>
</dbReference>
<comment type="caution">
    <text evidence="7">The sequence shown here is derived from an EMBL/GenBank/DDBJ whole genome shotgun (WGS) entry which is preliminary data.</text>
</comment>
<dbReference type="InterPro" id="IPR005881">
    <property type="entry name" value="Ser_O-AcTrfase"/>
</dbReference>
<dbReference type="InterPro" id="IPR045304">
    <property type="entry name" value="LbH_SAT"/>
</dbReference>
<keyword evidence="8" id="KW-1185">Reference proteome</keyword>
<evidence type="ECO:0000313" key="7">
    <source>
        <dbReference type="EMBL" id="MCX2740228.1"/>
    </source>
</evidence>
<evidence type="ECO:0000256" key="5">
    <source>
        <dbReference type="PIRNR" id="PIRNR000441"/>
    </source>
</evidence>
<dbReference type="PIRSF" id="PIRSF000441">
    <property type="entry name" value="CysE"/>
    <property type="match status" value="1"/>
</dbReference>
<evidence type="ECO:0000256" key="6">
    <source>
        <dbReference type="SAM" id="MobiDB-lite"/>
    </source>
</evidence>
<keyword evidence="4 5" id="KW-0012">Acyltransferase</keyword>
<sequence>MSYIFQDWAANKGNLKGRLVMVLFRLAHPASINKIFRIIWLPYLAFYKVFVEWILCIELPHWTTVGPGLVLGHGQALVVNGCSVIGKNCFIRHSTTLGNIRKADGSYSGSPVLGDNVELGSNVCIIGEVRIGNNVRIGAGSVVVKDIPDNSIAVGNPARVIKTIAPPEQEPKQTLTNPQKEVFSLNA</sequence>
<feature type="region of interest" description="Disordered" evidence="6">
    <location>
        <begin position="166"/>
        <end position="187"/>
    </location>
</feature>
<dbReference type="Gene3D" id="2.160.10.10">
    <property type="entry name" value="Hexapeptide repeat proteins"/>
    <property type="match status" value="1"/>
</dbReference>
<comment type="similarity">
    <text evidence="1 5">Belongs to the transferase hexapeptide repeat family.</text>
</comment>
<evidence type="ECO:0000256" key="1">
    <source>
        <dbReference type="ARBA" id="ARBA00007274"/>
    </source>
</evidence>
<evidence type="ECO:0000313" key="8">
    <source>
        <dbReference type="Proteomes" id="UP001207228"/>
    </source>
</evidence>
<keyword evidence="3" id="KW-0677">Repeat</keyword>
<dbReference type="RefSeq" id="WP_266052291.1">
    <property type="nucleotide sequence ID" value="NZ_JAPFQO010000006.1"/>
</dbReference>